<gene>
    <name evidence="1" type="ORF">SAMN05216354_2121</name>
</gene>
<evidence type="ECO:0000313" key="1">
    <source>
        <dbReference type="EMBL" id="SEF92113.1"/>
    </source>
</evidence>
<reference evidence="1 2" key="1">
    <citation type="submission" date="2016-10" db="EMBL/GenBank/DDBJ databases">
        <authorList>
            <person name="de Groot N.N."/>
        </authorList>
    </citation>
    <scope>NUCLEOTIDE SEQUENCE [LARGE SCALE GENOMIC DNA]</scope>
    <source>
        <strain evidence="1 2">AR32</strain>
    </source>
</reference>
<name>A0A1H5VY96_XYLRU</name>
<organism evidence="1 2">
    <name type="scientific">Xylanibacter ruminicola</name>
    <name type="common">Prevotella ruminicola</name>
    <dbReference type="NCBI Taxonomy" id="839"/>
    <lineage>
        <taxon>Bacteria</taxon>
        <taxon>Pseudomonadati</taxon>
        <taxon>Bacteroidota</taxon>
        <taxon>Bacteroidia</taxon>
        <taxon>Bacteroidales</taxon>
        <taxon>Prevotellaceae</taxon>
        <taxon>Xylanibacter</taxon>
    </lineage>
</organism>
<evidence type="ECO:0000313" key="2">
    <source>
        <dbReference type="Proteomes" id="UP000236735"/>
    </source>
</evidence>
<dbReference type="Proteomes" id="UP000236735">
    <property type="component" value="Unassembled WGS sequence"/>
</dbReference>
<protein>
    <submittedName>
        <fullName evidence="1">Uncharacterized protein</fullName>
    </submittedName>
</protein>
<sequence length="39" mass="4669">MTYVLFSFRNAKVHIFVETSKRNKVTIDELRSFVDNTDF</sequence>
<accession>A0A1H5VY96</accession>
<dbReference type="EMBL" id="FNUV01000005">
    <property type="protein sequence ID" value="SEF92113.1"/>
    <property type="molecule type" value="Genomic_DNA"/>
</dbReference>
<dbReference type="AlphaFoldDB" id="A0A1H5VY96"/>
<proteinExistence type="predicted"/>